<feature type="transmembrane region" description="Helical" evidence="6">
    <location>
        <begin position="138"/>
        <end position="155"/>
    </location>
</feature>
<reference evidence="8 9" key="1">
    <citation type="submission" date="2018-09" db="EMBL/GenBank/DDBJ databases">
        <title>Murine metabolic-syndrome-specific gut microbial biobank.</title>
        <authorList>
            <person name="Liu C."/>
        </authorList>
    </citation>
    <scope>NUCLEOTIDE SEQUENCE [LARGE SCALE GENOMIC DNA]</scope>
    <source>
        <strain evidence="8 9">0.1xD8-82</strain>
    </source>
</reference>
<accession>A0A3A9AG47</accession>
<comment type="caution">
    <text evidence="8">The sequence shown here is derived from an EMBL/GenBank/DDBJ whole genome shotgun (WGS) entry which is preliminary data.</text>
</comment>
<dbReference type="Proteomes" id="UP000280696">
    <property type="component" value="Unassembled WGS sequence"/>
</dbReference>
<feature type="transmembrane region" description="Helical" evidence="6">
    <location>
        <begin position="106"/>
        <end position="126"/>
    </location>
</feature>
<gene>
    <name evidence="8" type="ORF">D7V94_14130</name>
</gene>
<dbReference type="EMBL" id="RAYQ01000015">
    <property type="protein sequence ID" value="RKI90258.1"/>
    <property type="molecule type" value="Genomic_DNA"/>
</dbReference>
<evidence type="ECO:0000256" key="6">
    <source>
        <dbReference type="SAM" id="Phobius"/>
    </source>
</evidence>
<dbReference type="Pfam" id="PF04138">
    <property type="entry name" value="GtrA_DPMS_TM"/>
    <property type="match status" value="1"/>
</dbReference>
<keyword evidence="3 6" id="KW-0812">Transmembrane</keyword>
<feature type="domain" description="GtrA/DPMS transmembrane" evidence="7">
    <location>
        <begin position="33"/>
        <end position="157"/>
    </location>
</feature>
<dbReference type="OrthoDB" id="9812049at2"/>
<feature type="transmembrane region" description="Helical" evidence="6">
    <location>
        <begin position="31"/>
        <end position="54"/>
    </location>
</feature>
<keyword evidence="9" id="KW-1185">Reference proteome</keyword>
<dbReference type="PANTHER" id="PTHR38459:SF1">
    <property type="entry name" value="PROPHAGE BACTOPRENOL-LINKED GLUCOSE TRANSLOCASE HOMOLOG"/>
    <property type="match status" value="1"/>
</dbReference>
<feature type="transmembrane region" description="Helical" evidence="6">
    <location>
        <begin position="66"/>
        <end position="85"/>
    </location>
</feature>
<evidence type="ECO:0000256" key="2">
    <source>
        <dbReference type="ARBA" id="ARBA00009399"/>
    </source>
</evidence>
<evidence type="ECO:0000256" key="5">
    <source>
        <dbReference type="ARBA" id="ARBA00023136"/>
    </source>
</evidence>
<evidence type="ECO:0000313" key="8">
    <source>
        <dbReference type="EMBL" id="RKI90258.1"/>
    </source>
</evidence>
<dbReference type="PANTHER" id="PTHR38459">
    <property type="entry name" value="PROPHAGE BACTOPRENOL-LINKED GLUCOSE TRANSLOCASE HOMOLOG"/>
    <property type="match status" value="1"/>
</dbReference>
<dbReference type="GO" id="GO:0000271">
    <property type="term" value="P:polysaccharide biosynthetic process"/>
    <property type="evidence" value="ECO:0007669"/>
    <property type="project" value="InterPro"/>
</dbReference>
<dbReference type="GO" id="GO:0005886">
    <property type="term" value="C:plasma membrane"/>
    <property type="evidence" value="ECO:0007669"/>
    <property type="project" value="TreeGrafter"/>
</dbReference>
<dbReference type="InterPro" id="IPR007267">
    <property type="entry name" value="GtrA_DPMS_TM"/>
</dbReference>
<comment type="similarity">
    <text evidence="2">Belongs to the GtrA family.</text>
</comment>
<evidence type="ECO:0000256" key="3">
    <source>
        <dbReference type="ARBA" id="ARBA00022692"/>
    </source>
</evidence>
<evidence type="ECO:0000259" key="7">
    <source>
        <dbReference type="Pfam" id="PF04138"/>
    </source>
</evidence>
<evidence type="ECO:0000256" key="4">
    <source>
        <dbReference type="ARBA" id="ARBA00022989"/>
    </source>
</evidence>
<dbReference type="InterPro" id="IPR051401">
    <property type="entry name" value="GtrA_CellWall_Glycosyl"/>
</dbReference>
<organism evidence="8 9">
    <name type="scientific">Parablautia intestinalis</name>
    <dbReference type="NCBI Taxonomy" id="2320100"/>
    <lineage>
        <taxon>Bacteria</taxon>
        <taxon>Bacillati</taxon>
        <taxon>Bacillota</taxon>
        <taxon>Clostridia</taxon>
        <taxon>Lachnospirales</taxon>
        <taxon>Lachnospiraceae</taxon>
        <taxon>Parablautia</taxon>
    </lineage>
</organism>
<dbReference type="RefSeq" id="WP_120470873.1">
    <property type="nucleotide sequence ID" value="NZ_RAYQ01000015.1"/>
</dbReference>
<dbReference type="AlphaFoldDB" id="A0A3A9AG47"/>
<comment type="subcellular location">
    <subcellularLocation>
        <location evidence="1">Membrane</location>
        <topology evidence="1">Multi-pass membrane protein</topology>
    </subcellularLocation>
</comment>
<proteinExistence type="inferred from homology"/>
<keyword evidence="5 6" id="KW-0472">Membrane</keyword>
<sequence>MDNFLEKVIRIVFRILHIEVKERTVGSLVQFIKFGIVGLSNSAVGYALNIATLLLLKPYKVSWDYYAGNMVGFTLSVLWSFYWNNRFVFKLREGEKRNLALALFKAYLSYAFTGVVLSNILSYFWIDVLEISKMTAPLLNIVIGVPINFTMNKMWTFKDKGLYR</sequence>
<name>A0A3A9AG47_9FIRM</name>
<evidence type="ECO:0000313" key="9">
    <source>
        <dbReference type="Proteomes" id="UP000280696"/>
    </source>
</evidence>
<protein>
    <submittedName>
        <fullName evidence="8">GtrA family protein</fullName>
    </submittedName>
</protein>
<evidence type="ECO:0000256" key="1">
    <source>
        <dbReference type="ARBA" id="ARBA00004141"/>
    </source>
</evidence>
<keyword evidence="4 6" id="KW-1133">Transmembrane helix</keyword>